<dbReference type="Pfam" id="PF01330">
    <property type="entry name" value="RuvA_N"/>
    <property type="match status" value="1"/>
</dbReference>
<dbReference type="GO" id="GO:0009378">
    <property type="term" value="F:four-way junction helicase activity"/>
    <property type="evidence" value="ECO:0007669"/>
    <property type="project" value="InterPro"/>
</dbReference>
<dbReference type="InterPro" id="IPR003583">
    <property type="entry name" value="Hlx-hairpin-Hlx_DNA-bd_motif"/>
</dbReference>
<dbReference type="Gene3D" id="1.10.150.20">
    <property type="entry name" value="5' to 3' exonuclease, C-terminal subdomain"/>
    <property type="match status" value="1"/>
</dbReference>
<proteinExistence type="inferred from homology"/>
<dbReference type="Gene3D" id="1.10.8.10">
    <property type="entry name" value="DNA helicase RuvA subunit, C-terminal domain"/>
    <property type="match status" value="1"/>
</dbReference>
<dbReference type="InterPro" id="IPR010994">
    <property type="entry name" value="RuvA_2-like"/>
</dbReference>
<dbReference type="GO" id="GO:0006281">
    <property type="term" value="P:DNA repair"/>
    <property type="evidence" value="ECO:0007669"/>
    <property type="project" value="UniProtKB-UniRule"/>
</dbReference>
<dbReference type="GO" id="GO:0005524">
    <property type="term" value="F:ATP binding"/>
    <property type="evidence" value="ECO:0007669"/>
    <property type="project" value="InterPro"/>
</dbReference>
<evidence type="ECO:0000256" key="2">
    <source>
        <dbReference type="ARBA" id="ARBA00022763"/>
    </source>
</evidence>
<evidence type="ECO:0000313" key="8">
    <source>
        <dbReference type="EMBL" id="RKQ89063.1"/>
    </source>
</evidence>
<dbReference type="HAMAP" id="MF_00031">
    <property type="entry name" value="DNA_HJ_migration_RuvA"/>
    <property type="match status" value="1"/>
</dbReference>
<keyword evidence="1 6" id="KW-0963">Cytoplasm</keyword>
<evidence type="ECO:0000256" key="3">
    <source>
        <dbReference type="ARBA" id="ARBA00023125"/>
    </source>
</evidence>
<dbReference type="InterPro" id="IPR000085">
    <property type="entry name" value="RuvA"/>
</dbReference>
<evidence type="ECO:0000256" key="6">
    <source>
        <dbReference type="HAMAP-Rule" id="MF_00031"/>
    </source>
</evidence>
<dbReference type="GO" id="GO:0006310">
    <property type="term" value="P:DNA recombination"/>
    <property type="evidence" value="ECO:0007669"/>
    <property type="project" value="UniProtKB-UniRule"/>
</dbReference>
<reference evidence="8 9" key="1">
    <citation type="submission" date="2018-10" db="EMBL/GenBank/DDBJ databases">
        <title>Genomic Encyclopedia of Type Strains, Phase IV (KMG-IV): sequencing the most valuable type-strain genomes for metagenomic binning, comparative biology and taxonomic classification.</title>
        <authorList>
            <person name="Goeker M."/>
        </authorList>
    </citation>
    <scope>NUCLEOTIDE SEQUENCE [LARGE SCALE GENOMIC DNA]</scope>
    <source>
        <strain evidence="8 9">DSM 22653</strain>
    </source>
</reference>
<dbReference type="AlphaFoldDB" id="A0A660LAR9"/>
<comment type="domain">
    <text evidence="6">Has three domains with a flexible linker between the domains II and III and assumes an 'L' shape. Domain III is highly mobile and contacts RuvB.</text>
</comment>
<comment type="function">
    <text evidence="6">The RuvA-RuvB-RuvC complex processes Holliday junction (HJ) DNA during genetic recombination and DNA repair, while the RuvA-RuvB complex plays an important role in the rescue of blocked DNA replication forks via replication fork reversal (RFR). RuvA specifically binds to HJ cruciform DNA, conferring on it an open structure. The RuvB hexamer acts as an ATP-dependent pump, pulling dsDNA into and through the RuvAB complex. HJ branch migration allows RuvC to scan DNA until it finds its consensus sequence, where it cleaves and resolves the cruciform DNA.</text>
</comment>
<feature type="region of interest" description="Domain III" evidence="6">
    <location>
        <begin position="142"/>
        <end position="209"/>
    </location>
</feature>
<dbReference type="NCBIfam" id="TIGR00084">
    <property type="entry name" value="ruvA"/>
    <property type="match status" value="1"/>
</dbReference>
<comment type="caution">
    <text evidence="6">Lacks conserved residue(s) required for the propagation of feature annotation.</text>
</comment>
<dbReference type="EMBL" id="RBIJ01000001">
    <property type="protein sequence ID" value="RKQ89063.1"/>
    <property type="molecule type" value="Genomic_DNA"/>
</dbReference>
<name>A0A660LAR9_9BACL</name>
<keyword evidence="8" id="KW-0547">Nucleotide-binding</keyword>
<dbReference type="InterPro" id="IPR012340">
    <property type="entry name" value="NA-bd_OB-fold"/>
</dbReference>
<dbReference type="SMART" id="SM00278">
    <property type="entry name" value="HhH1"/>
    <property type="match status" value="2"/>
</dbReference>
<dbReference type="Pfam" id="PF14520">
    <property type="entry name" value="HHH_5"/>
    <property type="match status" value="1"/>
</dbReference>
<keyword evidence="5 6" id="KW-0234">DNA repair</keyword>
<keyword evidence="8" id="KW-0067">ATP-binding</keyword>
<dbReference type="RefSeq" id="WP_121443930.1">
    <property type="nucleotide sequence ID" value="NZ_RBIJ01000001.1"/>
</dbReference>
<sequence>MIDFLRGRLVDEDAEGIVLEVGGMGFRLRTPRPLGLPRGSEVLLYTHLLFRERDVELYGFSTPEERRLFLLLLGVGGVGPRSALSALASFPPSELAWAIVREDRDLLRRIPGIGEKLAARLILELRDRLRKELGDELSAAASEGAAFREVLEALYALGFRPEEVYPHVRVAIAEAGEELDANALLRRVLRLLSRRERSAEGAGDVGRGG</sequence>
<comment type="similarity">
    <text evidence="6">Belongs to the RuvA family.</text>
</comment>
<organism evidence="8 9">
    <name type="scientific">Brockia lithotrophica</name>
    <dbReference type="NCBI Taxonomy" id="933949"/>
    <lineage>
        <taxon>Bacteria</taxon>
        <taxon>Bacillati</taxon>
        <taxon>Bacillota</taxon>
        <taxon>Bacilli</taxon>
        <taxon>Bacillales</taxon>
        <taxon>Bacillales Family X. Incertae Sedis</taxon>
        <taxon>Brockia</taxon>
    </lineage>
</organism>
<evidence type="ECO:0000259" key="7">
    <source>
        <dbReference type="SMART" id="SM00278"/>
    </source>
</evidence>
<dbReference type="SUPFAM" id="SSF46929">
    <property type="entry name" value="DNA helicase RuvA subunit, C-terminal domain"/>
    <property type="match status" value="1"/>
</dbReference>
<dbReference type="InterPro" id="IPR036267">
    <property type="entry name" value="RuvA_C_sf"/>
</dbReference>
<dbReference type="SUPFAM" id="SSF50249">
    <property type="entry name" value="Nucleic acid-binding proteins"/>
    <property type="match status" value="1"/>
</dbReference>
<keyword evidence="9" id="KW-1185">Reference proteome</keyword>
<keyword evidence="3 6" id="KW-0238">DNA-binding</keyword>
<comment type="subunit">
    <text evidence="6">Homotetramer. Forms an RuvA(8)-RuvB(12)-Holliday junction (HJ) complex. HJ DNA is sandwiched between 2 RuvA tetramers; dsDNA enters through RuvA and exits via RuvB. An RuvB hexamer assembles on each DNA strand where it exits the tetramer. Each RuvB hexamer is contacted by two RuvA subunits (via domain III) on 2 adjacent RuvB subunits; this complex drives branch migration. In the full resolvosome a probable DNA-RuvA(4)-RuvB(12)-RuvC(2) complex forms which resolves the HJ.</text>
</comment>
<comment type="subcellular location">
    <subcellularLocation>
        <location evidence="6">Cytoplasm</location>
    </subcellularLocation>
</comment>
<evidence type="ECO:0000256" key="1">
    <source>
        <dbReference type="ARBA" id="ARBA00022490"/>
    </source>
</evidence>
<dbReference type="SUPFAM" id="SSF47781">
    <property type="entry name" value="RuvA domain 2-like"/>
    <property type="match status" value="1"/>
</dbReference>
<dbReference type="GO" id="GO:0005737">
    <property type="term" value="C:cytoplasm"/>
    <property type="evidence" value="ECO:0007669"/>
    <property type="project" value="UniProtKB-SubCell"/>
</dbReference>
<dbReference type="GO" id="GO:0048476">
    <property type="term" value="C:Holliday junction resolvase complex"/>
    <property type="evidence" value="ECO:0007669"/>
    <property type="project" value="UniProtKB-UniRule"/>
</dbReference>
<feature type="domain" description="Helix-hairpin-helix DNA-binding motif class 1" evidence="7">
    <location>
        <begin position="70"/>
        <end position="89"/>
    </location>
</feature>
<dbReference type="OrthoDB" id="5293449at2"/>
<dbReference type="GO" id="GO:0000400">
    <property type="term" value="F:four-way junction DNA binding"/>
    <property type="evidence" value="ECO:0007669"/>
    <property type="project" value="UniProtKB-UniRule"/>
</dbReference>
<feature type="domain" description="Helix-hairpin-helix DNA-binding motif class 1" evidence="7">
    <location>
        <begin position="105"/>
        <end position="124"/>
    </location>
</feature>
<gene>
    <name evidence="6" type="primary">ruvA</name>
    <name evidence="8" type="ORF">C7438_0719</name>
</gene>
<keyword evidence="8" id="KW-0347">Helicase</keyword>
<keyword evidence="8" id="KW-0378">Hydrolase</keyword>
<dbReference type="Gene3D" id="2.40.50.140">
    <property type="entry name" value="Nucleic acid-binding proteins"/>
    <property type="match status" value="1"/>
</dbReference>
<evidence type="ECO:0000256" key="5">
    <source>
        <dbReference type="ARBA" id="ARBA00023204"/>
    </source>
</evidence>
<comment type="caution">
    <text evidence="8">The sequence shown here is derived from an EMBL/GenBank/DDBJ whole genome shotgun (WGS) entry which is preliminary data.</text>
</comment>
<protein>
    <recommendedName>
        <fullName evidence="6">Holliday junction branch migration complex subunit RuvA</fullName>
    </recommendedName>
</protein>
<keyword evidence="4 6" id="KW-0233">DNA recombination</keyword>
<evidence type="ECO:0000313" key="9">
    <source>
        <dbReference type="Proteomes" id="UP000267019"/>
    </source>
</evidence>
<dbReference type="Proteomes" id="UP000267019">
    <property type="component" value="Unassembled WGS sequence"/>
</dbReference>
<keyword evidence="2 6" id="KW-0227">DNA damage</keyword>
<evidence type="ECO:0000256" key="4">
    <source>
        <dbReference type="ARBA" id="ARBA00023172"/>
    </source>
</evidence>
<accession>A0A660LAR9</accession>
<dbReference type="InterPro" id="IPR013849">
    <property type="entry name" value="DNA_helicase_Holl-junc_RuvA_I"/>
</dbReference>